<organism evidence="2 3">
    <name type="scientific">Blautia obeum</name>
    <dbReference type="NCBI Taxonomy" id="40520"/>
    <lineage>
        <taxon>Bacteria</taxon>
        <taxon>Bacillati</taxon>
        <taxon>Bacillota</taxon>
        <taxon>Clostridia</taxon>
        <taxon>Lachnospirales</taxon>
        <taxon>Lachnospiraceae</taxon>
        <taxon>Blautia</taxon>
    </lineage>
</organism>
<feature type="domain" description="Glutamate/phenylalanine/leucine/valine/L-tryptophan dehydrogenase C-terminal" evidence="1">
    <location>
        <begin position="18"/>
        <end position="60"/>
    </location>
</feature>
<dbReference type="RefSeq" id="WP_021651433.1">
    <property type="nucleotide sequence ID" value="NZ_PSQG01000005.1"/>
</dbReference>
<comment type="caution">
    <text evidence="2">The sequence shown here is derived from an EMBL/GenBank/DDBJ whole genome shotgun (WGS) entry which is preliminary data.</text>
</comment>
<dbReference type="Proteomes" id="UP000253208">
    <property type="component" value="Unassembled WGS sequence"/>
</dbReference>
<dbReference type="Pfam" id="PF00208">
    <property type="entry name" value="ELFV_dehydrog"/>
    <property type="match status" value="1"/>
</dbReference>
<dbReference type="EMBL" id="PSQG01000005">
    <property type="protein sequence ID" value="RCH45202.1"/>
    <property type="molecule type" value="Genomic_DNA"/>
</dbReference>
<sequence length="66" mass="7301">MLILRSLFLKIPNLGGIFQKIMLTAFNEVYALSQEKNVTLRMAAYMVAIKRITTAGKLRGGPISMG</sequence>
<name>A0A367G3B0_9FIRM</name>
<dbReference type="SUPFAM" id="SSF51735">
    <property type="entry name" value="NAD(P)-binding Rossmann-fold domains"/>
    <property type="match status" value="1"/>
</dbReference>
<dbReference type="AlphaFoldDB" id="A0A367G3B0"/>
<dbReference type="InterPro" id="IPR036291">
    <property type="entry name" value="NAD(P)-bd_dom_sf"/>
</dbReference>
<evidence type="ECO:0000313" key="3">
    <source>
        <dbReference type="Proteomes" id="UP000253208"/>
    </source>
</evidence>
<evidence type="ECO:0000313" key="2">
    <source>
        <dbReference type="EMBL" id="RCH45202.1"/>
    </source>
</evidence>
<dbReference type="Gene3D" id="3.40.50.720">
    <property type="entry name" value="NAD(P)-binding Rossmann-like Domain"/>
    <property type="match status" value="1"/>
</dbReference>
<accession>A0A367G3B0</accession>
<evidence type="ECO:0000259" key="1">
    <source>
        <dbReference type="Pfam" id="PF00208"/>
    </source>
</evidence>
<dbReference type="GO" id="GO:0016491">
    <property type="term" value="F:oxidoreductase activity"/>
    <property type="evidence" value="ECO:0007669"/>
    <property type="project" value="InterPro"/>
</dbReference>
<dbReference type="GO" id="GO:0006520">
    <property type="term" value="P:amino acid metabolic process"/>
    <property type="evidence" value="ECO:0007669"/>
    <property type="project" value="InterPro"/>
</dbReference>
<gene>
    <name evidence="2" type="ORF">C4886_04650</name>
</gene>
<protein>
    <recommendedName>
        <fullName evidence="1">Glutamate/phenylalanine/leucine/valine/L-tryptophan dehydrogenase C-terminal domain-containing protein</fullName>
    </recommendedName>
</protein>
<dbReference type="InterPro" id="IPR006096">
    <property type="entry name" value="Glu/Leu/Phe/Val/Trp_DH_C"/>
</dbReference>
<proteinExistence type="predicted"/>
<reference evidence="2 3" key="1">
    <citation type="submission" date="2018-02" db="EMBL/GenBank/DDBJ databases">
        <title>Complete genome sequencing of Faecalibacterium prausnitzii strains isolated from the human gut.</title>
        <authorList>
            <person name="Fitzgerald B.C."/>
            <person name="Shkoporov A.N."/>
            <person name="Ross P.R."/>
            <person name="Hill C."/>
        </authorList>
    </citation>
    <scope>NUCLEOTIDE SEQUENCE [LARGE SCALE GENOMIC DNA]</scope>
    <source>
        <strain evidence="2 3">APC942/31-1</strain>
    </source>
</reference>